<reference evidence="10" key="1">
    <citation type="submission" date="2021-06" db="EMBL/GenBank/DDBJ databases">
        <authorList>
            <person name="Kallberg Y."/>
            <person name="Tangrot J."/>
            <person name="Rosling A."/>
        </authorList>
    </citation>
    <scope>NUCLEOTIDE SEQUENCE</scope>
    <source>
        <strain evidence="10">UK204</strain>
    </source>
</reference>
<dbReference type="PRINTS" id="PR00385">
    <property type="entry name" value="P450"/>
</dbReference>
<evidence type="ECO:0000256" key="9">
    <source>
        <dbReference type="SAM" id="Phobius"/>
    </source>
</evidence>
<dbReference type="InterPro" id="IPR036396">
    <property type="entry name" value="Cyt_P450_sf"/>
</dbReference>
<dbReference type="PANTHER" id="PTHR24302">
    <property type="entry name" value="CYTOCHROME P450 FAMILY 3"/>
    <property type="match status" value="1"/>
</dbReference>
<dbReference type="InterPro" id="IPR001128">
    <property type="entry name" value="Cyt_P450"/>
</dbReference>
<dbReference type="GO" id="GO:0020037">
    <property type="term" value="F:heme binding"/>
    <property type="evidence" value="ECO:0007669"/>
    <property type="project" value="InterPro"/>
</dbReference>
<dbReference type="Gene3D" id="1.10.630.10">
    <property type="entry name" value="Cytochrome P450"/>
    <property type="match status" value="1"/>
</dbReference>
<dbReference type="PRINTS" id="PR00463">
    <property type="entry name" value="EP450I"/>
</dbReference>
<protein>
    <submittedName>
        <fullName evidence="10">16027_t:CDS:1</fullName>
    </submittedName>
</protein>
<evidence type="ECO:0000256" key="5">
    <source>
        <dbReference type="ARBA" id="ARBA00023004"/>
    </source>
</evidence>
<proteinExistence type="inferred from homology"/>
<keyword evidence="11" id="KW-1185">Reference proteome</keyword>
<dbReference type="GO" id="GO:0016705">
    <property type="term" value="F:oxidoreductase activity, acting on paired donors, with incorporation or reduction of molecular oxygen"/>
    <property type="evidence" value="ECO:0007669"/>
    <property type="project" value="InterPro"/>
</dbReference>
<organism evidence="10 11">
    <name type="scientific">Funneliformis caledonium</name>
    <dbReference type="NCBI Taxonomy" id="1117310"/>
    <lineage>
        <taxon>Eukaryota</taxon>
        <taxon>Fungi</taxon>
        <taxon>Fungi incertae sedis</taxon>
        <taxon>Mucoromycota</taxon>
        <taxon>Glomeromycotina</taxon>
        <taxon>Glomeromycetes</taxon>
        <taxon>Glomerales</taxon>
        <taxon>Glomeraceae</taxon>
        <taxon>Funneliformis</taxon>
    </lineage>
</organism>
<accession>A0A9N8V443</accession>
<dbReference type="AlphaFoldDB" id="A0A9N8V443"/>
<dbReference type="InterPro" id="IPR002401">
    <property type="entry name" value="Cyt_P450_E_grp-I"/>
</dbReference>
<comment type="cofactor">
    <cofactor evidence="7">
        <name>heme</name>
        <dbReference type="ChEBI" id="CHEBI:30413"/>
    </cofactor>
</comment>
<keyword evidence="9" id="KW-0812">Transmembrane</keyword>
<dbReference type="EMBL" id="CAJVPQ010000012">
    <property type="protein sequence ID" value="CAG8436822.1"/>
    <property type="molecule type" value="Genomic_DNA"/>
</dbReference>
<comment type="caution">
    <text evidence="10">The sequence shown here is derived from an EMBL/GenBank/DDBJ whole genome shotgun (WGS) entry which is preliminary data.</text>
</comment>
<evidence type="ECO:0000313" key="10">
    <source>
        <dbReference type="EMBL" id="CAG8436822.1"/>
    </source>
</evidence>
<dbReference type="OrthoDB" id="1470350at2759"/>
<dbReference type="PANTHER" id="PTHR24302:SF15">
    <property type="entry name" value="FATTY-ACID PEROXYGENASE"/>
    <property type="match status" value="1"/>
</dbReference>
<feature type="transmembrane region" description="Helical" evidence="9">
    <location>
        <begin position="6"/>
        <end position="29"/>
    </location>
</feature>
<dbReference type="GO" id="GO:0008395">
    <property type="term" value="F:steroid hydroxylase activity"/>
    <property type="evidence" value="ECO:0007669"/>
    <property type="project" value="TreeGrafter"/>
</dbReference>
<keyword evidence="3 7" id="KW-0479">Metal-binding</keyword>
<comment type="similarity">
    <text evidence="1 8">Belongs to the cytochrome P450 family.</text>
</comment>
<keyword evidence="4 8" id="KW-0560">Oxidoreductase</keyword>
<dbReference type="SUPFAM" id="SSF48264">
    <property type="entry name" value="Cytochrome P450"/>
    <property type="match status" value="1"/>
</dbReference>
<gene>
    <name evidence="10" type="ORF">FCALED_LOCUS166</name>
</gene>
<dbReference type="PROSITE" id="PS00086">
    <property type="entry name" value="CYTOCHROME_P450"/>
    <property type="match status" value="1"/>
</dbReference>
<keyword evidence="2 7" id="KW-0349">Heme</keyword>
<keyword evidence="8" id="KW-0503">Monooxygenase</keyword>
<keyword evidence="9" id="KW-1133">Transmembrane helix</keyword>
<sequence>MSLVTSLSIIELFLLTFVSLTLYTAHFYFRYFTRKSKVPGPVPLPIFGTLLYSYKVGTFNFIRDCYEKYGPIFEIYVGDNLITHREIYLSKPELLEKIFSNSTKSNFTLRNPSHDGMDELGFGKNGMVMNSDVASWKKNRMLSVPLLMNPGFLKNQVYVTQEMFKEMEICWKSLYDDKILLEFTSLMQRFSLDLVIASTLGKPSYAVKSLYNSLDGTNKQDENSSAYKSSQDLIRQVHSFFKSILFFEQPAWLRHTLLLYYNNYYLNEMKSLNNSIENDIKIRREEIIMDIKNGINVQEKWRDIMSLFLLKYSITENQGKTSQIQDFDVTDDVIRSNLTEVFIGGADTTANSLSFTIYYLCKYPHVKKRLFDDIDVILSSNTSRDVTFEDIEKFEYGEAVIKEVNRMTPVAPVIDRSNVAEDEIGGYSFEAGTRFNAFMAQIYKNPEYFKDPEEFNPDRFMKGSENVSHKYNSYLPFGSGLRVCPGRHGAMIVMKTFLMCFLKTYDVEFFDKNQKLNVSFDVGFHCDEYKIAITRR</sequence>
<feature type="binding site" description="axial binding residue" evidence="7">
    <location>
        <position position="484"/>
    </location>
    <ligand>
        <name>heme</name>
        <dbReference type="ChEBI" id="CHEBI:30413"/>
    </ligand>
    <ligandPart>
        <name>Fe</name>
        <dbReference type="ChEBI" id="CHEBI:18248"/>
    </ligandPart>
</feature>
<evidence type="ECO:0000256" key="8">
    <source>
        <dbReference type="RuleBase" id="RU000461"/>
    </source>
</evidence>
<dbReference type="Proteomes" id="UP000789570">
    <property type="component" value="Unassembled WGS sequence"/>
</dbReference>
<keyword evidence="5 7" id="KW-0408">Iron</keyword>
<dbReference type="Pfam" id="PF00067">
    <property type="entry name" value="p450"/>
    <property type="match status" value="1"/>
</dbReference>
<dbReference type="InterPro" id="IPR017972">
    <property type="entry name" value="Cyt_P450_CS"/>
</dbReference>
<name>A0A9N8V443_9GLOM</name>
<evidence type="ECO:0000256" key="1">
    <source>
        <dbReference type="ARBA" id="ARBA00010617"/>
    </source>
</evidence>
<comment type="function">
    <text evidence="6">Cytochromes P450 are a group of heme-thiolate monooxygenases. They oxidize a variety of structurally unrelated compounds, including steroids, fatty acids, and xenobiotics.</text>
</comment>
<evidence type="ECO:0000256" key="2">
    <source>
        <dbReference type="ARBA" id="ARBA00022617"/>
    </source>
</evidence>
<keyword evidence="9" id="KW-0472">Membrane</keyword>
<evidence type="ECO:0000256" key="6">
    <source>
        <dbReference type="ARBA" id="ARBA00043906"/>
    </source>
</evidence>
<dbReference type="InterPro" id="IPR050705">
    <property type="entry name" value="Cytochrome_P450_3A"/>
</dbReference>
<dbReference type="GO" id="GO:0005506">
    <property type="term" value="F:iron ion binding"/>
    <property type="evidence" value="ECO:0007669"/>
    <property type="project" value="InterPro"/>
</dbReference>
<evidence type="ECO:0000256" key="7">
    <source>
        <dbReference type="PIRSR" id="PIRSR602401-1"/>
    </source>
</evidence>
<evidence type="ECO:0000313" key="11">
    <source>
        <dbReference type="Proteomes" id="UP000789570"/>
    </source>
</evidence>
<evidence type="ECO:0000256" key="3">
    <source>
        <dbReference type="ARBA" id="ARBA00022723"/>
    </source>
</evidence>
<evidence type="ECO:0000256" key="4">
    <source>
        <dbReference type="ARBA" id="ARBA00023002"/>
    </source>
</evidence>